<dbReference type="Proteomes" id="UP001458880">
    <property type="component" value="Unassembled WGS sequence"/>
</dbReference>
<proteinExistence type="predicted"/>
<protein>
    <submittedName>
        <fullName evidence="2">Regulator of chromosome condensation (RCC1) repeat</fullName>
    </submittedName>
</protein>
<dbReference type="SUPFAM" id="SSF50985">
    <property type="entry name" value="RCC1/BLIP-II"/>
    <property type="match status" value="1"/>
</dbReference>
<evidence type="ECO:0000313" key="2">
    <source>
        <dbReference type="EMBL" id="KAK9736542.1"/>
    </source>
</evidence>
<dbReference type="PANTHER" id="PTHR46849:SF1">
    <property type="entry name" value="RCC1 DOMAIN-CONTAINING PROTEIN 1"/>
    <property type="match status" value="1"/>
</dbReference>
<name>A0AAW1LKQ2_POPJA</name>
<sequence length="294" mass="32099">MCQKNIFHTYIAAQNADTIKFYGGVSSKLSIQEVKNVSQMVAVDNINNITYILHDDGTIKKVDTASGKIANVPNFLQVENPGSADYITKIACGAKMNAAVSFNNNVYNIPNKIEYNGKRVTDIAAGHEHCLILDDHGNVYSFGNGLRGQLGHGSLENLTQPTLIDALAGLKMSKIAAGGWHSCAVSATGDLYTWGWNRNGQLAVPMEKDISVFATPQLINFQNDDYSVSKVACGSNHTVVLIGSQVYGAGWNKYKQLQSVNNENIYEFKLLKSFCFDEIVSIMCGPWCTAIITK</sequence>
<evidence type="ECO:0000256" key="1">
    <source>
        <dbReference type="PROSITE-ProRule" id="PRU00235"/>
    </source>
</evidence>
<dbReference type="PANTHER" id="PTHR46849">
    <property type="entry name" value="RCC1 DOMAIN-CONTAINING PROTEIN 1"/>
    <property type="match status" value="1"/>
</dbReference>
<dbReference type="Gene3D" id="2.130.10.30">
    <property type="entry name" value="Regulator of chromosome condensation 1/beta-lactamase-inhibitor protein II"/>
    <property type="match status" value="1"/>
</dbReference>
<organism evidence="2 3">
    <name type="scientific">Popillia japonica</name>
    <name type="common">Japanese beetle</name>
    <dbReference type="NCBI Taxonomy" id="7064"/>
    <lineage>
        <taxon>Eukaryota</taxon>
        <taxon>Metazoa</taxon>
        <taxon>Ecdysozoa</taxon>
        <taxon>Arthropoda</taxon>
        <taxon>Hexapoda</taxon>
        <taxon>Insecta</taxon>
        <taxon>Pterygota</taxon>
        <taxon>Neoptera</taxon>
        <taxon>Endopterygota</taxon>
        <taxon>Coleoptera</taxon>
        <taxon>Polyphaga</taxon>
        <taxon>Scarabaeiformia</taxon>
        <taxon>Scarabaeidae</taxon>
        <taxon>Rutelinae</taxon>
        <taxon>Popillia</taxon>
    </lineage>
</organism>
<dbReference type="EMBL" id="JASPKY010000112">
    <property type="protein sequence ID" value="KAK9736542.1"/>
    <property type="molecule type" value="Genomic_DNA"/>
</dbReference>
<dbReference type="InterPro" id="IPR000408">
    <property type="entry name" value="Reg_chr_condens"/>
</dbReference>
<comment type="caution">
    <text evidence="2">The sequence shown here is derived from an EMBL/GenBank/DDBJ whole genome shotgun (WGS) entry which is preliminary data.</text>
</comment>
<feature type="repeat" description="RCC1" evidence="1">
    <location>
        <begin position="137"/>
        <end position="188"/>
    </location>
</feature>
<feature type="repeat" description="RCC1" evidence="1">
    <location>
        <begin position="189"/>
        <end position="244"/>
    </location>
</feature>
<evidence type="ECO:0000313" key="3">
    <source>
        <dbReference type="Proteomes" id="UP001458880"/>
    </source>
</evidence>
<keyword evidence="3" id="KW-1185">Reference proteome</keyword>
<dbReference type="AlphaFoldDB" id="A0AAW1LKQ2"/>
<dbReference type="InterPro" id="IPR052830">
    <property type="entry name" value="RCC1_domain-containing"/>
</dbReference>
<dbReference type="InterPro" id="IPR009091">
    <property type="entry name" value="RCC1/BLIP-II"/>
</dbReference>
<gene>
    <name evidence="2" type="ORF">QE152_g12385</name>
</gene>
<reference evidence="2 3" key="1">
    <citation type="journal article" date="2024" name="BMC Genomics">
        <title>De novo assembly and annotation of Popillia japonica's genome with initial clues to its potential as an invasive pest.</title>
        <authorList>
            <person name="Cucini C."/>
            <person name="Boschi S."/>
            <person name="Funari R."/>
            <person name="Cardaioli E."/>
            <person name="Iannotti N."/>
            <person name="Marturano G."/>
            <person name="Paoli F."/>
            <person name="Bruttini M."/>
            <person name="Carapelli A."/>
            <person name="Frati F."/>
            <person name="Nardi F."/>
        </authorList>
    </citation>
    <scope>NUCLEOTIDE SEQUENCE [LARGE SCALE GENOMIC DNA]</scope>
    <source>
        <strain evidence="2">DMR45628</strain>
    </source>
</reference>
<dbReference type="Pfam" id="PF00415">
    <property type="entry name" value="RCC1"/>
    <property type="match status" value="2"/>
</dbReference>
<dbReference type="PROSITE" id="PS50012">
    <property type="entry name" value="RCC1_3"/>
    <property type="match status" value="2"/>
</dbReference>
<accession>A0AAW1LKQ2</accession>
<dbReference type="PROSITE" id="PS00626">
    <property type="entry name" value="RCC1_2"/>
    <property type="match status" value="1"/>
</dbReference>